<protein>
    <submittedName>
        <fullName evidence="1">Uncharacterized protein</fullName>
    </submittedName>
</protein>
<reference evidence="1 2" key="1">
    <citation type="submission" date="2024-02" db="EMBL/GenBank/DDBJ databases">
        <authorList>
            <person name="Vignale AGUSTIN F."/>
            <person name="Sosa J E."/>
            <person name="Modenutti C."/>
        </authorList>
    </citation>
    <scope>NUCLEOTIDE SEQUENCE [LARGE SCALE GENOMIC DNA]</scope>
</reference>
<evidence type="ECO:0000313" key="1">
    <source>
        <dbReference type="EMBL" id="CAK9151893.1"/>
    </source>
</evidence>
<evidence type="ECO:0000313" key="2">
    <source>
        <dbReference type="Proteomes" id="UP001642360"/>
    </source>
</evidence>
<name>A0ABC8S3V1_9AQUA</name>
<gene>
    <name evidence="1" type="ORF">ILEXP_LOCUS20048</name>
</gene>
<organism evidence="1 2">
    <name type="scientific">Ilex paraguariensis</name>
    <name type="common">yerba mate</name>
    <dbReference type="NCBI Taxonomy" id="185542"/>
    <lineage>
        <taxon>Eukaryota</taxon>
        <taxon>Viridiplantae</taxon>
        <taxon>Streptophyta</taxon>
        <taxon>Embryophyta</taxon>
        <taxon>Tracheophyta</taxon>
        <taxon>Spermatophyta</taxon>
        <taxon>Magnoliopsida</taxon>
        <taxon>eudicotyledons</taxon>
        <taxon>Gunneridae</taxon>
        <taxon>Pentapetalae</taxon>
        <taxon>asterids</taxon>
        <taxon>campanulids</taxon>
        <taxon>Aquifoliales</taxon>
        <taxon>Aquifoliaceae</taxon>
        <taxon>Ilex</taxon>
    </lineage>
</organism>
<comment type="caution">
    <text evidence="1">The sequence shown here is derived from an EMBL/GenBank/DDBJ whole genome shotgun (WGS) entry which is preliminary data.</text>
</comment>
<proteinExistence type="predicted"/>
<keyword evidence="2" id="KW-1185">Reference proteome</keyword>
<dbReference type="EMBL" id="CAUOFW020002169">
    <property type="protein sequence ID" value="CAK9151893.1"/>
    <property type="molecule type" value="Genomic_DNA"/>
</dbReference>
<sequence>MTSMRGGHVMYRRGPVCILEMYNPPHFARQHGFHQRLPTFPPLLDLATLNSIPGICGDQNLDNDIIGALFDDNDWTMSILSGSGEILPLVDGEHTNPCEGEVNSKKNPSCAIQARQEAINNSVMNTLLEPYGLGEARSPRLMPIFSSVSGIFY</sequence>
<accession>A0ABC8S3V1</accession>
<dbReference type="AlphaFoldDB" id="A0ABC8S3V1"/>
<dbReference type="Proteomes" id="UP001642360">
    <property type="component" value="Unassembled WGS sequence"/>
</dbReference>